<keyword evidence="2" id="KW-0805">Transcription regulation</keyword>
<dbReference type="GO" id="GO:0003700">
    <property type="term" value="F:DNA-binding transcription factor activity"/>
    <property type="evidence" value="ECO:0007669"/>
    <property type="project" value="InterPro"/>
</dbReference>
<dbReference type="PRINTS" id="PR00040">
    <property type="entry name" value="HTHMERR"/>
</dbReference>
<keyword evidence="3" id="KW-0238">DNA-binding</keyword>
<feature type="domain" description="HTH merR-type" evidence="5">
    <location>
        <begin position="4"/>
        <end position="73"/>
    </location>
</feature>
<evidence type="ECO:0000256" key="1">
    <source>
        <dbReference type="ARBA" id="ARBA00022491"/>
    </source>
</evidence>
<dbReference type="EMBL" id="JAAXOO010000002">
    <property type="protein sequence ID" value="NKY33412.1"/>
    <property type="molecule type" value="Genomic_DNA"/>
</dbReference>
<dbReference type="PROSITE" id="PS50937">
    <property type="entry name" value="HTH_MERR_2"/>
    <property type="match status" value="1"/>
</dbReference>
<dbReference type="SMART" id="SM00422">
    <property type="entry name" value="HTH_MERR"/>
    <property type="match status" value="1"/>
</dbReference>
<evidence type="ECO:0000313" key="6">
    <source>
        <dbReference type="EMBL" id="NKY33412.1"/>
    </source>
</evidence>
<dbReference type="SUPFAM" id="SSF46955">
    <property type="entry name" value="Putative DNA-binding domain"/>
    <property type="match status" value="1"/>
</dbReference>
<reference evidence="6 7" key="1">
    <citation type="submission" date="2020-04" db="EMBL/GenBank/DDBJ databases">
        <title>MicrobeNet Type strains.</title>
        <authorList>
            <person name="Nicholson A.C."/>
        </authorList>
    </citation>
    <scope>NUCLEOTIDE SEQUENCE [LARGE SCALE GENOMIC DNA]</scope>
    <source>
        <strain evidence="6 7">DSM 45078</strain>
    </source>
</reference>
<name>A0A846XBV0_9NOCA</name>
<accession>A0A846XBV0</accession>
<dbReference type="InterPro" id="IPR009061">
    <property type="entry name" value="DNA-bd_dom_put_sf"/>
</dbReference>
<gene>
    <name evidence="6" type="ORF">HGA13_10055</name>
</gene>
<dbReference type="AlphaFoldDB" id="A0A846XBV0"/>
<dbReference type="Pfam" id="PF13411">
    <property type="entry name" value="MerR_1"/>
    <property type="match status" value="1"/>
</dbReference>
<proteinExistence type="predicted"/>
<dbReference type="PANTHER" id="PTHR30204">
    <property type="entry name" value="REDOX-CYCLING DRUG-SENSING TRANSCRIPTIONAL ACTIVATOR SOXR"/>
    <property type="match status" value="1"/>
</dbReference>
<evidence type="ECO:0000256" key="2">
    <source>
        <dbReference type="ARBA" id="ARBA00023015"/>
    </source>
</evidence>
<keyword evidence="4" id="KW-0804">Transcription</keyword>
<dbReference type="InterPro" id="IPR047057">
    <property type="entry name" value="MerR_fam"/>
</dbReference>
<dbReference type="PANTHER" id="PTHR30204:SF69">
    <property type="entry name" value="MERR-FAMILY TRANSCRIPTIONAL REGULATOR"/>
    <property type="match status" value="1"/>
</dbReference>
<dbReference type="RefSeq" id="WP_068039918.1">
    <property type="nucleotide sequence ID" value="NZ_JAAXOO010000002.1"/>
</dbReference>
<evidence type="ECO:0000259" key="5">
    <source>
        <dbReference type="PROSITE" id="PS50937"/>
    </source>
</evidence>
<evidence type="ECO:0000313" key="7">
    <source>
        <dbReference type="Proteomes" id="UP000565715"/>
    </source>
</evidence>
<sequence length="131" mass="14209">MSSLLRIGEFATRAEVSPRTVDYYTSLGLLTPAERTAGGYRLYDYADIARVHLIRQLEAQGLSLEEITKALTSGTGDIGDALTRLDDDLKLLHTVAETAPSEVHGLLTLISARVHSLITVALQLPPDIPIL</sequence>
<evidence type="ECO:0000256" key="4">
    <source>
        <dbReference type="ARBA" id="ARBA00023163"/>
    </source>
</evidence>
<dbReference type="Proteomes" id="UP000565715">
    <property type="component" value="Unassembled WGS sequence"/>
</dbReference>
<keyword evidence="7" id="KW-1185">Reference proteome</keyword>
<protein>
    <submittedName>
        <fullName evidence="6">MerR family transcriptional regulator</fullName>
    </submittedName>
</protein>
<comment type="caution">
    <text evidence="6">The sequence shown here is derived from an EMBL/GenBank/DDBJ whole genome shotgun (WGS) entry which is preliminary data.</text>
</comment>
<keyword evidence="1" id="KW-0678">Repressor</keyword>
<evidence type="ECO:0000256" key="3">
    <source>
        <dbReference type="ARBA" id="ARBA00023125"/>
    </source>
</evidence>
<organism evidence="6 7">
    <name type="scientific">Nocardia speluncae</name>
    <dbReference type="NCBI Taxonomy" id="419477"/>
    <lineage>
        <taxon>Bacteria</taxon>
        <taxon>Bacillati</taxon>
        <taxon>Actinomycetota</taxon>
        <taxon>Actinomycetes</taxon>
        <taxon>Mycobacteriales</taxon>
        <taxon>Nocardiaceae</taxon>
        <taxon>Nocardia</taxon>
    </lineage>
</organism>
<dbReference type="InterPro" id="IPR000551">
    <property type="entry name" value="MerR-type_HTH_dom"/>
</dbReference>
<dbReference type="GO" id="GO:0003677">
    <property type="term" value="F:DNA binding"/>
    <property type="evidence" value="ECO:0007669"/>
    <property type="project" value="UniProtKB-KW"/>
</dbReference>
<dbReference type="Gene3D" id="1.10.1660.10">
    <property type="match status" value="1"/>
</dbReference>